<dbReference type="EMBL" id="JBHMCY010000022">
    <property type="protein sequence ID" value="MFB9463802.1"/>
    <property type="molecule type" value="Genomic_DNA"/>
</dbReference>
<accession>A0ABV5N0S7</accession>
<protein>
    <recommendedName>
        <fullName evidence="4">DUF3558 domain-containing protein</fullName>
    </recommendedName>
</protein>
<name>A0ABV5N0S7_9ACTN</name>
<dbReference type="Proteomes" id="UP001589709">
    <property type="component" value="Unassembled WGS sequence"/>
</dbReference>
<evidence type="ECO:0000313" key="2">
    <source>
        <dbReference type="EMBL" id="MFB9463802.1"/>
    </source>
</evidence>
<gene>
    <name evidence="2" type="ORF">ACFF45_14075</name>
</gene>
<feature type="signal peptide" evidence="1">
    <location>
        <begin position="1"/>
        <end position="27"/>
    </location>
</feature>
<evidence type="ECO:0008006" key="4">
    <source>
        <dbReference type="Google" id="ProtNLM"/>
    </source>
</evidence>
<organism evidence="2 3">
    <name type="scientific">Streptomyces cinereospinus</name>
    <dbReference type="NCBI Taxonomy" id="285561"/>
    <lineage>
        <taxon>Bacteria</taxon>
        <taxon>Bacillati</taxon>
        <taxon>Actinomycetota</taxon>
        <taxon>Actinomycetes</taxon>
        <taxon>Kitasatosporales</taxon>
        <taxon>Streptomycetaceae</taxon>
        <taxon>Streptomyces</taxon>
    </lineage>
</organism>
<proteinExistence type="predicted"/>
<dbReference type="PROSITE" id="PS51257">
    <property type="entry name" value="PROKAR_LIPOPROTEIN"/>
    <property type="match status" value="1"/>
</dbReference>
<evidence type="ECO:0000256" key="1">
    <source>
        <dbReference type="SAM" id="SignalP"/>
    </source>
</evidence>
<reference evidence="2 3" key="1">
    <citation type="submission" date="2024-09" db="EMBL/GenBank/DDBJ databases">
        <authorList>
            <person name="Sun Q."/>
            <person name="Mori K."/>
        </authorList>
    </citation>
    <scope>NUCLEOTIDE SEQUENCE [LARGE SCALE GENOMIC DNA]</scope>
    <source>
        <strain evidence="2 3">JCM 6917</strain>
    </source>
</reference>
<keyword evidence="1" id="KW-0732">Signal</keyword>
<keyword evidence="3" id="KW-1185">Reference proteome</keyword>
<dbReference type="RefSeq" id="WP_381346186.1">
    <property type="nucleotide sequence ID" value="NZ_JBHMCY010000022.1"/>
</dbReference>
<sequence length="184" mass="19326">MKSRRTPSRKRATVVVPVIAALLAALCGCGEEAPGRNYAVPAELCGIAVGTDDLAPFLPAGDAISVRAKSGGGVRSCQVVVDGRLVLTTTQAWLEEGRTTAYFAYGQSLEAVGHSAEDDRFRYSGNEAFGKTAGCVDSRYGQELYTAMQAQGSGHRDADAMKRLITSYTHEVESSAACDAGALT</sequence>
<feature type="chain" id="PRO_5046909036" description="DUF3558 domain-containing protein" evidence="1">
    <location>
        <begin position="28"/>
        <end position="184"/>
    </location>
</feature>
<evidence type="ECO:0000313" key="3">
    <source>
        <dbReference type="Proteomes" id="UP001589709"/>
    </source>
</evidence>
<comment type="caution">
    <text evidence="2">The sequence shown here is derived from an EMBL/GenBank/DDBJ whole genome shotgun (WGS) entry which is preliminary data.</text>
</comment>